<dbReference type="NCBIfam" id="NF033740">
    <property type="entry name" value="MarP_fam_protase"/>
    <property type="match status" value="1"/>
</dbReference>
<dbReference type="PRINTS" id="PR00834">
    <property type="entry name" value="PROTEASES2C"/>
</dbReference>
<feature type="transmembrane region" description="Helical" evidence="5">
    <location>
        <begin position="65"/>
        <end position="86"/>
    </location>
</feature>
<dbReference type="GO" id="GO:0009403">
    <property type="term" value="P:toxin biosynthetic process"/>
    <property type="evidence" value="ECO:0007669"/>
    <property type="project" value="InterPro"/>
</dbReference>
<feature type="transmembrane region" description="Helical" evidence="5">
    <location>
        <begin position="106"/>
        <end position="127"/>
    </location>
</feature>
<dbReference type="InterPro" id="IPR001940">
    <property type="entry name" value="Peptidase_S1C"/>
</dbReference>
<organism evidence="6 7">
    <name type="scientific">Herbiconiux oxytropis</name>
    <dbReference type="NCBI Taxonomy" id="2970915"/>
    <lineage>
        <taxon>Bacteria</taxon>
        <taxon>Bacillati</taxon>
        <taxon>Actinomycetota</taxon>
        <taxon>Actinomycetes</taxon>
        <taxon>Micrococcales</taxon>
        <taxon>Microbacteriaceae</taxon>
        <taxon>Herbiconiux</taxon>
    </lineage>
</organism>
<keyword evidence="2 5" id="KW-0812">Transmembrane</keyword>
<dbReference type="GO" id="GO:0006508">
    <property type="term" value="P:proteolysis"/>
    <property type="evidence" value="ECO:0007669"/>
    <property type="project" value="UniProtKB-KW"/>
</dbReference>
<feature type="transmembrane region" description="Helical" evidence="5">
    <location>
        <begin position="28"/>
        <end position="53"/>
    </location>
</feature>
<dbReference type="InterPro" id="IPR003825">
    <property type="entry name" value="Colicin-V_CvpA"/>
</dbReference>
<keyword evidence="6" id="KW-0378">Hydrolase</keyword>
<evidence type="ECO:0000313" key="7">
    <source>
        <dbReference type="Proteomes" id="UP001165587"/>
    </source>
</evidence>
<keyword evidence="4 5" id="KW-0472">Membrane</keyword>
<dbReference type="EC" id="3.4.21.-" evidence="6"/>
<evidence type="ECO:0000256" key="5">
    <source>
        <dbReference type="SAM" id="Phobius"/>
    </source>
</evidence>
<protein>
    <submittedName>
        <fullName evidence="6">MarP family serine protease</fullName>
        <ecNumber evidence="6">3.4.21.-</ecNumber>
    </submittedName>
</protein>
<comment type="subcellular location">
    <subcellularLocation>
        <location evidence="1">Membrane</location>
        <topology evidence="1">Multi-pass membrane protein</topology>
    </subcellularLocation>
</comment>
<dbReference type="AlphaFoldDB" id="A0AA41XGM7"/>
<evidence type="ECO:0000313" key="6">
    <source>
        <dbReference type="EMBL" id="MCS5725365.1"/>
    </source>
</evidence>
<keyword evidence="6" id="KW-0645">Protease</keyword>
<reference evidence="6" key="1">
    <citation type="submission" date="2022-08" db="EMBL/GenBank/DDBJ databases">
        <authorList>
            <person name="Deng Y."/>
            <person name="Han X.-F."/>
            <person name="Zhang Y.-Q."/>
        </authorList>
    </citation>
    <scope>NUCLEOTIDE SEQUENCE</scope>
    <source>
        <strain evidence="6">CPCC 203407</strain>
    </source>
</reference>
<dbReference type="InterPro" id="IPR043504">
    <property type="entry name" value="Peptidase_S1_PA_chymotrypsin"/>
</dbReference>
<dbReference type="PANTHER" id="PTHR43019:SF23">
    <property type="entry name" value="PROTEASE DO-LIKE 5, CHLOROPLASTIC"/>
    <property type="match status" value="1"/>
</dbReference>
<dbReference type="InterPro" id="IPR047680">
    <property type="entry name" value="MarP-like"/>
</dbReference>
<dbReference type="Gene3D" id="2.40.10.10">
    <property type="entry name" value="Trypsin-like serine proteases"/>
    <property type="match status" value="2"/>
</dbReference>
<keyword evidence="7" id="KW-1185">Reference proteome</keyword>
<dbReference type="RefSeq" id="WP_259525838.1">
    <property type="nucleotide sequence ID" value="NZ_JANLCK010000002.1"/>
</dbReference>
<name>A0AA41XGM7_9MICO</name>
<dbReference type="Pfam" id="PF13365">
    <property type="entry name" value="Trypsin_2"/>
    <property type="match status" value="1"/>
</dbReference>
<keyword evidence="3 5" id="KW-1133">Transmembrane helix</keyword>
<dbReference type="Proteomes" id="UP001165587">
    <property type="component" value="Unassembled WGS sequence"/>
</dbReference>
<comment type="caution">
    <text evidence="6">The sequence shown here is derived from an EMBL/GenBank/DDBJ whole genome shotgun (WGS) entry which is preliminary data.</text>
</comment>
<dbReference type="GO" id="GO:0016020">
    <property type="term" value="C:membrane"/>
    <property type="evidence" value="ECO:0007669"/>
    <property type="project" value="UniProtKB-SubCell"/>
</dbReference>
<evidence type="ECO:0000256" key="3">
    <source>
        <dbReference type="ARBA" id="ARBA00022989"/>
    </source>
</evidence>
<dbReference type="Pfam" id="PF02674">
    <property type="entry name" value="Colicin_V"/>
    <property type="match status" value="1"/>
</dbReference>
<dbReference type="PANTHER" id="PTHR43019">
    <property type="entry name" value="SERINE ENDOPROTEASE DEGS"/>
    <property type="match status" value="1"/>
</dbReference>
<dbReference type="EMBL" id="JANLCK010000002">
    <property type="protein sequence ID" value="MCS5725365.1"/>
    <property type="molecule type" value="Genomic_DNA"/>
</dbReference>
<evidence type="ECO:0000256" key="4">
    <source>
        <dbReference type="ARBA" id="ARBA00023136"/>
    </source>
</evidence>
<dbReference type="SUPFAM" id="SSF50494">
    <property type="entry name" value="Trypsin-like serine proteases"/>
    <property type="match status" value="1"/>
</dbReference>
<gene>
    <name evidence="6" type="ORF">N1028_05600</name>
</gene>
<proteinExistence type="predicted"/>
<sequence length="397" mass="40278">MELFVDIVLLVIALLAVAAGWRRGALVTAASLAGIVAGALLATLAAPPLVEWLATVGWAEAWQRAVAAGLVLILSISIAIGLLTLLARLLRGVIGVVKIGRGIDSLGGAVLGLLTWGVVVWLLAGLLQSTGILPVTQLVQSSKVVATLDAIAPVPSQTALGTIGEALDDSGFPEVFAFDSETIQGAPPPDPDVPDAVNAAAGSVVKVLSSAPRCGSDAEGSGWVVADDRIVTNAHVVSGSDELFVQVGGIGRLLDAELVVFDPDRDLAVLAVPGLDAAPLPLGTELLAGDSAVVAGFPENGSYKTVSSRVREVLTAVGSDIYEADPVTREIYSLRSDIRPGNSGGPLFDVSGQVVGIVFARSTLDAETGYAMTLDEAAPVLEAVSSSEPVASGACSG</sequence>
<accession>A0AA41XGM7</accession>
<evidence type="ECO:0000256" key="1">
    <source>
        <dbReference type="ARBA" id="ARBA00004141"/>
    </source>
</evidence>
<dbReference type="InterPro" id="IPR009003">
    <property type="entry name" value="Peptidase_S1_PA"/>
</dbReference>
<dbReference type="GO" id="GO:0004252">
    <property type="term" value="F:serine-type endopeptidase activity"/>
    <property type="evidence" value="ECO:0007669"/>
    <property type="project" value="InterPro"/>
</dbReference>
<evidence type="ECO:0000256" key="2">
    <source>
        <dbReference type="ARBA" id="ARBA00022692"/>
    </source>
</evidence>